<reference evidence="2" key="1">
    <citation type="journal article" date="2021" name="Sci. Adv.">
        <title>The American lobster genome reveals insights on longevity, neural, and immune adaptations.</title>
        <authorList>
            <person name="Polinski J.M."/>
            <person name="Zimin A.V."/>
            <person name="Clark K.F."/>
            <person name="Kohn A.B."/>
            <person name="Sadowski N."/>
            <person name="Timp W."/>
            <person name="Ptitsyn A."/>
            <person name="Khanna P."/>
            <person name="Romanova D.Y."/>
            <person name="Williams P."/>
            <person name="Greenwood S.J."/>
            <person name="Moroz L.L."/>
            <person name="Walt D.R."/>
            <person name="Bodnar A.G."/>
        </authorList>
    </citation>
    <scope>NUCLEOTIDE SEQUENCE</scope>
    <source>
        <strain evidence="2">GMGI-L3</strain>
    </source>
</reference>
<name>A0A8J5JWB8_HOMAM</name>
<keyword evidence="1" id="KW-0812">Transmembrane</keyword>
<feature type="transmembrane region" description="Helical" evidence="1">
    <location>
        <begin position="52"/>
        <end position="73"/>
    </location>
</feature>
<organism evidence="2 3">
    <name type="scientific">Homarus americanus</name>
    <name type="common">American lobster</name>
    <dbReference type="NCBI Taxonomy" id="6706"/>
    <lineage>
        <taxon>Eukaryota</taxon>
        <taxon>Metazoa</taxon>
        <taxon>Ecdysozoa</taxon>
        <taxon>Arthropoda</taxon>
        <taxon>Crustacea</taxon>
        <taxon>Multicrustacea</taxon>
        <taxon>Malacostraca</taxon>
        <taxon>Eumalacostraca</taxon>
        <taxon>Eucarida</taxon>
        <taxon>Decapoda</taxon>
        <taxon>Pleocyemata</taxon>
        <taxon>Astacidea</taxon>
        <taxon>Nephropoidea</taxon>
        <taxon>Nephropidae</taxon>
        <taxon>Homarus</taxon>
    </lineage>
</organism>
<comment type="caution">
    <text evidence="2">The sequence shown here is derived from an EMBL/GenBank/DDBJ whole genome shotgun (WGS) entry which is preliminary data.</text>
</comment>
<evidence type="ECO:0000313" key="2">
    <source>
        <dbReference type="EMBL" id="KAG7162373.1"/>
    </source>
</evidence>
<keyword evidence="1" id="KW-1133">Transmembrane helix</keyword>
<sequence>MDRRQRLRPTTLAERVRLVWMWVEGTPLRIIAEETGTSVTTMSQGDKAKMEAPVTLVLVMTTLVSLCVSQVLYPNGSTEALSVAREALGDVLATVSHPHSSLIFLTDGTTSAATLFMMRPPWGISVLEVTVNSQDAVDTQARFSRAVKEARKVGHE</sequence>
<evidence type="ECO:0000256" key="1">
    <source>
        <dbReference type="SAM" id="Phobius"/>
    </source>
</evidence>
<evidence type="ECO:0000313" key="3">
    <source>
        <dbReference type="Proteomes" id="UP000747542"/>
    </source>
</evidence>
<proteinExistence type="predicted"/>
<keyword evidence="1" id="KW-0472">Membrane</keyword>
<gene>
    <name evidence="2" type="primary">Ir7-L4</name>
    <name evidence="2" type="ORF">Hamer_G007895</name>
</gene>
<keyword evidence="3" id="KW-1185">Reference proteome</keyword>
<feature type="non-terminal residue" evidence="2">
    <location>
        <position position="156"/>
    </location>
</feature>
<dbReference type="AlphaFoldDB" id="A0A8J5JWB8"/>
<dbReference type="EMBL" id="JAHLQT010027705">
    <property type="protein sequence ID" value="KAG7162373.1"/>
    <property type="molecule type" value="Genomic_DNA"/>
</dbReference>
<keyword evidence="2" id="KW-0675">Receptor</keyword>
<protein>
    <submittedName>
        <fullName evidence="2">Putative olfactory ionotropic receptor IR7-like 4</fullName>
    </submittedName>
</protein>
<accession>A0A8J5JWB8</accession>
<dbReference type="Proteomes" id="UP000747542">
    <property type="component" value="Unassembled WGS sequence"/>
</dbReference>